<dbReference type="SUPFAM" id="SSF49265">
    <property type="entry name" value="Fibronectin type III"/>
    <property type="match status" value="4"/>
</dbReference>
<keyword evidence="5" id="KW-0677">Repeat</keyword>
<evidence type="ECO:0000256" key="10">
    <source>
        <dbReference type="ARBA" id="ARBA00023180"/>
    </source>
</evidence>
<keyword evidence="9 15" id="KW-0675">Receptor</keyword>
<feature type="signal peptide" evidence="13">
    <location>
        <begin position="1"/>
        <end position="31"/>
    </location>
</feature>
<dbReference type="SMART" id="SM00060">
    <property type="entry name" value="FN3"/>
    <property type="match status" value="5"/>
</dbReference>
<feature type="chain" id="PRO_5041215298" evidence="13">
    <location>
        <begin position="32"/>
        <end position="871"/>
    </location>
</feature>
<evidence type="ECO:0000313" key="16">
    <source>
        <dbReference type="Proteomes" id="UP001178461"/>
    </source>
</evidence>
<dbReference type="InterPro" id="IPR013783">
    <property type="entry name" value="Ig-like_fold"/>
</dbReference>
<dbReference type="InterPro" id="IPR003961">
    <property type="entry name" value="FN3_dom"/>
</dbReference>
<dbReference type="Pfam" id="PF06328">
    <property type="entry name" value="Lep_receptor_Ig"/>
    <property type="match status" value="1"/>
</dbReference>
<dbReference type="PROSITE" id="PS50853">
    <property type="entry name" value="FN3"/>
    <property type="match status" value="2"/>
</dbReference>
<dbReference type="InterPro" id="IPR003529">
    <property type="entry name" value="Hematopoietin_rcpt_Gp130_CS"/>
</dbReference>
<organism evidence="15 16">
    <name type="scientific">Podarcis lilfordi</name>
    <name type="common">Lilford's wall lizard</name>
    <dbReference type="NCBI Taxonomy" id="74358"/>
    <lineage>
        <taxon>Eukaryota</taxon>
        <taxon>Metazoa</taxon>
        <taxon>Chordata</taxon>
        <taxon>Craniata</taxon>
        <taxon>Vertebrata</taxon>
        <taxon>Euteleostomi</taxon>
        <taxon>Lepidosauria</taxon>
        <taxon>Squamata</taxon>
        <taxon>Bifurcata</taxon>
        <taxon>Unidentata</taxon>
        <taxon>Episquamata</taxon>
        <taxon>Laterata</taxon>
        <taxon>Lacertibaenia</taxon>
        <taxon>Lacertidae</taxon>
        <taxon>Podarcis</taxon>
    </lineage>
</organism>
<protein>
    <submittedName>
        <fullName evidence="15">Granulocyte colony-stimulating factor receptor</fullName>
    </submittedName>
</protein>
<evidence type="ECO:0000256" key="7">
    <source>
        <dbReference type="ARBA" id="ARBA00023136"/>
    </source>
</evidence>
<dbReference type="GO" id="GO:0004896">
    <property type="term" value="F:cytokine receptor activity"/>
    <property type="evidence" value="ECO:0007669"/>
    <property type="project" value="InterPro"/>
</dbReference>
<dbReference type="InterPro" id="IPR036179">
    <property type="entry name" value="Ig-like_dom_sf"/>
</dbReference>
<dbReference type="FunFam" id="2.60.40.10:FF:000465">
    <property type="entry name" value="Granulocyte colony-stimulating factor receptor"/>
    <property type="match status" value="1"/>
</dbReference>
<dbReference type="InterPro" id="IPR052672">
    <property type="entry name" value="Type1_Cytokine_Rcpt_Type2"/>
</dbReference>
<evidence type="ECO:0000256" key="2">
    <source>
        <dbReference type="ARBA" id="ARBA00008921"/>
    </source>
</evidence>
<sequence length="871" mass="97731">MASPKKPWSRGQMMLLLGCSACFFLLPGAGSLACSSITTDSPVVLFGSTARASCIIWRNSCLIRDDEEIQMMWKLDEEFLTGTQYSLDNGLEVSNITIGPINETVTTLSCYVKRKQKPQMMKVIQIRAGYPPAQPQNLTCVMNVTTKNLTCRWDPGQDSFLPVSVALKGYRNQGVCEVPTEAIPASCTPLPGQNSCTIGRENLLLYHPMIFWLSVNNALGEVGSEPLCADPIDLAKLDPPTIHAMQSIPEETDCISVMWEAGRDSEHMHQLCDLSYQAEGDQEWKLVHNITNPTWERQEVWRVWHCGFLFGTLYHFQMRCQRFGGAGYWSDWSPMMNFTTHEKAPSGELDAWWKVKTREAEARTEVQLLWKPMKPNEAHGKILGYMATLSTRRHSGEPSPLCNTSETCCTFSLPLGTQKIYLMAYNARGSSQPTEVYLSEKKGQPVPKFQASPHNETSIWVFWDPPVTPARGYIIEWHSMTSAEDSSDGNHGHNNMRWTKVQSGTVTRALIQENVKPFQRYNISIYPLYRDRVGMPQCLEVYTRQKAPSDTPKLHPGSISKSTAQLHWEPIPVEKRHGFITNYTIFWNGTNEDLKSAVVNSSVDTFTIVGLWPSRMYRVYIMASTVGGSTNGTILTFYTKAIDDMDLPFVYMLIGLLLLAIIVLVICFQKSKRMKTQFWPSVPDPANSSLGKWAPAILQEEILQAPKSCELSPVVVSAILVIEADEKKCLSCGKGEPAKALEDGSMTASLESYMANAETTLPTGDPAPASYVNSPESVQYAKVFVDSYCSQQKASPSFYMRSNSTQPLLSDRTPSPKPYENLWFHSDHPNRELDYSCQEDAVFLDRALLDFPLLQGLKIDGDEDLSNFRKL</sequence>
<feature type="transmembrane region" description="Helical" evidence="12">
    <location>
        <begin position="649"/>
        <end position="668"/>
    </location>
</feature>
<dbReference type="CDD" id="cd00063">
    <property type="entry name" value="FN3"/>
    <property type="match status" value="2"/>
</dbReference>
<evidence type="ECO:0000313" key="15">
    <source>
        <dbReference type="EMBL" id="CAI5781841.1"/>
    </source>
</evidence>
<evidence type="ECO:0000256" key="4">
    <source>
        <dbReference type="ARBA" id="ARBA00022729"/>
    </source>
</evidence>
<dbReference type="Gene3D" id="2.60.40.10">
    <property type="entry name" value="Immunoglobulins"/>
    <property type="match status" value="6"/>
</dbReference>
<dbReference type="GO" id="GO:0005886">
    <property type="term" value="C:plasma membrane"/>
    <property type="evidence" value="ECO:0007669"/>
    <property type="project" value="UniProtKB-ARBA"/>
</dbReference>
<dbReference type="AlphaFoldDB" id="A0AA35PAK1"/>
<evidence type="ECO:0000256" key="9">
    <source>
        <dbReference type="ARBA" id="ARBA00023170"/>
    </source>
</evidence>
<evidence type="ECO:0000256" key="3">
    <source>
        <dbReference type="ARBA" id="ARBA00022692"/>
    </source>
</evidence>
<keyword evidence="8" id="KW-1015">Disulfide bond</keyword>
<feature type="domain" description="Fibronectin type-III" evidence="14">
    <location>
        <begin position="548"/>
        <end position="642"/>
    </location>
</feature>
<dbReference type="InterPro" id="IPR010457">
    <property type="entry name" value="IgC2-like_lig-bd"/>
</dbReference>
<evidence type="ECO:0000256" key="11">
    <source>
        <dbReference type="ARBA" id="ARBA00023319"/>
    </source>
</evidence>
<reference evidence="15" key="1">
    <citation type="submission" date="2022-12" db="EMBL/GenBank/DDBJ databases">
        <authorList>
            <person name="Alioto T."/>
            <person name="Alioto T."/>
            <person name="Gomez Garrido J."/>
        </authorList>
    </citation>
    <scope>NUCLEOTIDE SEQUENCE</scope>
</reference>
<keyword evidence="10" id="KW-0325">Glycoprotein</keyword>
<feature type="domain" description="Fibronectin type-III" evidence="14">
    <location>
        <begin position="445"/>
        <end position="547"/>
    </location>
</feature>
<evidence type="ECO:0000259" key="14">
    <source>
        <dbReference type="PROSITE" id="PS50853"/>
    </source>
</evidence>
<evidence type="ECO:0000256" key="13">
    <source>
        <dbReference type="SAM" id="SignalP"/>
    </source>
</evidence>
<evidence type="ECO:0000256" key="1">
    <source>
        <dbReference type="ARBA" id="ARBA00004479"/>
    </source>
</evidence>
<proteinExistence type="inferred from homology"/>
<name>A0AA35PAK1_9SAUR</name>
<evidence type="ECO:0000256" key="8">
    <source>
        <dbReference type="ARBA" id="ARBA00023157"/>
    </source>
</evidence>
<dbReference type="Pfam" id="PF00041">
    <property type="entry name" value="fn3"/>
    <property type="match status" value="1"/>
</dbReference>
<dbReference type="Proteomes" id="UP001178461">
    <property type="component" value="Chromosome 8"/>
</dbReference>
<gene>
    <name evidence="15" type="ORF">PODLI_1B034475</name>
</gene>
<dbReference type="PROSITE" id="PS01353">
    <property type="entry name" value="HEMATOPO_REC_L_F2"/>
    <property type="match status" value="1"/>
</dbReference>
<keyword evidence="4 13" id="KW-0732">Signal</keyword>
<keyword evidence="3 12" id="KW-0812">Transmembrane</keyword>
<accession>A0AA35PAK1</accession>
<dbReference type="PROSITE" id="PS51257">
    <property type="entry name" value="PROKAR_LIPOPROTEIN"/>
    <property type="match status" value="1"/>
</dbReference>
<evidence type="ECO:0000256" key="5">
    <source>
        <dbReference type="ARBA" id="ARBA00022737"/>
    </source>
</evidence>
<keyword evidence="16" id="KW-1185">Reference proteome</keyword>
<dbReference type="PANTHER" id="PTHR48423:SF1">
    <property type="entry name" value="INTERLEUKIN-27 RECEPTOR SUBUNIT ALPHA"/>
    <property type="match status" value="1"/>
</dbReference>
<evidence type="ECO:0000256" key="12">
    <source>
        <dbReference type="SAM" id="Phobius"/>
    </source>
</evidence>
<dbReference type="PANTHER" id="PTHR48423">
    <property type="entry name" value="INTERLEUKIN-27 RECEPTOR SUBUNIT ALPHA"/>
    <property type="match status" value="1"/>
</dbReference>
<keyword evidence="7 12" id="KW-0472">Membrane</keyword>
<dbReference type="SUPFAM" id="SSF48726">
    <property type="entry name" value="Immunoglobulin"/>
    <property type="match status" value="1"/>
</dbReference>
<evidence type="ECO:0000256" key="6">
    <source>
        <dbReference type="ARBA" id="ARBA00022989"/>
    </source>
</evidence>
<keyword evidence="6 12" id="KW-1133">Transmembrane helix</keyword>
<keyword evidence="11" id="KW-0393">Immunoglobulin domain</keyword>
<dbReference type="EMBL" id="OX395133">
    <property type="protein sequence ID" value="CAI5781841.1"/>
    <property type="molecule type" value="Genomic_DNA"/>
</dbReference>
<comment type="subcellular location">
    <subcellularLocation>
        <location evidence="1">Membrane</location>
        <topology evidence="1">Single-pass type I membrane protein</topology>
    </subcellularLocation>
</comment>
<comment type="similarity">
    <text evidence="2">Belongs to the type I cytokine receptor family. Type 2 subfamily.</text>
</comment>
<dbReference type="InterPro" id="IPR036116">
    <property type="entry name" value="FN3_sf"/>
</dbReference>